<evidence type="ECO:0000256" key="1">
    <source>
        <dbReference type="SAM" id="Coils"/>
    </source>
</evidence>
<feature type="compositionally biased region" description="Basic and acidic residues" evidence="2">
    <location>
        <begin position="1133"/>
        <end position="1153"/>
    </location>
</feature>
<dbReference type="Proteomes" id="UP000187209">
    <property type="component" value="Unassembled WGS sequence"/>
</dbReference>
<evidence type="ECO:0008006" key="5">
    <source>
        <dbReference type="Google" id="ProtNLM"/>
    </source>
</evidence>
<comment type="caution">
    <text evidence="3">The sequence shown here is derived from an EMBL/GenBank/DDBJ whole genome shotgun (WGS) entry which is preliminary data.</text>
</comment>
<dbReference type="InterPro" id="IPR016024">
    <property type="entry name" value="ARM-type_fold"/>
</dbReference>
<keyword evidence="4" id="KW-1185">Reference proteome</keyword>
<feature type="region of interest" description="Disordered" evidence="2">
    <location>
        <begin position="1493"/>
        <end position="1538"/>
    </location>
</feature>
<protein>
    <recommendedName>
        <fullName evidence="5">EF-hand domain-containing protein</fullName>
    </recommendedName>
</protein>
<sequence length="1538" mass="178232">MEVPENIYNWLKSTGLFHLTTRDEIPADLIQTFESGHAFTKLIKRLNQLKNKLDRLSTPLPEINTLKQALTPAAKLYNWNILSQALQLFNINLDPDTKSLIIGGDREMLIEVLNQLYEAELIKSPQKSLNKQIKPVQNSENGLDIDNIDDEKSLEDSESCLEFLILSFCHNFSLKPKQGAGLLAQGCKFLAHIVAKGLKNDFEPVRMWLQEIYNYTSRLTELIVKGYEEGSLQFVMGALKPGILSKDQEVVELTFTIITKLALDLSDKFLSIDLWNWFIFDSILELCMVAIKRFGLNIYHNLLEMLLHVSQNNYLELFTVHLRNIIIDPKEYIQLIDEFLGFIIESKTTVDEICNSGVVGFWIDFGNKEAEVGRPGPYRAVSLNFVIRLVMFFFENIRENESLVNSVLGLINRNCRDESIVIKTMAISNMFILFEFLSDKNSTFAAIVYRTLTFLLVENYSQSDFREFILSNFALIFKQNSNIPPSVLLDPLIKKMQVNDVALEVFDYDFISIMAQYPRLGVKHSIMLIDISGKVYLNDFVYSKAAGVSYSYIASRFIEQEPMQEYLLMFCKYGMSVVLNTENSLVNKNSKNEIDFAEAVQQRNRILDMISWIIQQWQDGLNEKIKENLLENSLVYYETNKKHSKAFIAVLGLFGDPIEFIDDYISKNKPINQDPITEIQEASPEEESGLELVLVSNLNSKALFAKKKGNFPWERAAEDIEKAKKKKQEKDQKLREEENKKKKTLELEKKRVKQQLEIRKLEQGVGKFHDLSLVYDEGVAQKLVIIPDEIQLREFTQAEADQLEAVNMMILKFSRVFKVLFNKYSGTGFVRKAQNKSEFDLHADRKFKIFDGEYIKIMKDHNVIPSLLSKTELQTVMRTYNHKIAKQAEQSYVDYESFKGVFTQLAYYIFSKKGQDYSYLPPVVSIKLLLDHMKNSLKSKGFSTELYDEPDPGTGDKDVVKSLNKMLAKDPNIIIPEGYKRIVEKDVKVTFQVPDCLNIKQSYKYSIEILDSILANIGIRLLEPQVEYFTIYRAKGIGPKNDKKREPSPLPVSVPGLLPDIFGKKKKKTVPVAPPVKLSPKLKTLVNNSPNRDREIYEECAGLLEDILRSVQLNMKGLPNRRNKIVIQEEKFENKREKEKKDDDGKKADEERKRKLRQQHLLEELNRAKEERQQKLKQEEERRKYEMRMADIKKREIEEKTQKERKDKARKLEEWNRKKDEELERVKEEEEYKKRVENAKPKDFEEAKRRNQERLDELLNEKKQKIWEQKNEEAKKALLEQEIKEKKRQIGLQKIKDSKYKEDKNEGKREELLVLSNPEVKNLLINYSQQLDCVFTYYIGILGKNMPADGSLPLSSFEKFSSQFNLLVYTKQDEVFKMLKSQMKKKSAETLTFDEFKNVIALIANRSKQNLGITDIGKALNEILNITGLNGTVKSLKIRLKNMNPVSPPKRKRVLSRNMENKKQDSRLDIYEKLQKAMGVGVSEEIRKVNNASPIKYNQNRIKRKNSESRDSRSSRSNRNSRSDKSSSSKGSSGGLFD</sequence>
<dbReference type="PANTHER" id="PTHR34660:SF3">
    <property type="entry name" value="RRM DOMAIN-CONTAINING PROTEIN"/>
    <property type="match status" value="1"/>
</dbReference>
<name>A0A1R2CCY4_9CILI</name>
<feature type="coiled-coil region" evidence="1">
    <location>
        <begin position="713"/>
        <end position="762"/>
    </location>
</feature>
<dbReference type="SUPFAM" id="SSF48371">
    <property type="entry name" value="ARM repeat"/>
    <property type="match status" value="1"/>
</dbReference>
<evidence type="ECO:0000313" key="3">
    <source>
        <dbReference type="EMBL" id="OMJ86867.1"/>
    </source>
</evidence>
<gene>
    <name evidence="3" type="ORF">SteCoe_11498</name>
</gene>
<feature type="region of interest" description="Disordered" evidence="2">
    <location>
        <begin position="1443"/>
        <end position="1462"/>
    </location>
</feature>
<proteinExistence type="predicted"/>
<feature type="compositionally biased region" description="Basic and acidic residues" evidence="2">
    <location>
        <begin position="1160"/>
        <end position="1184"/>
    </location>
</feature>
<evidence type="ECO:0000313" key="4">
    <source>
        <dbReference type="Proteomes" id="UP000187209"/>
    </source>
</evidence>
<keyword evidence="1" id="KW-0175">Coiled coil</keyword>
<feature type="compositionally biased region" description="Basic and acidic residues" evidence="2">
    <location>
        <begin position="1505"/>
        <end position="1514"/>
    </location>
</feature>
<feature type="region of interest" description="Disordered" evidence="2">
    <location>
        <begin position="1133"/>
        <end position="1184"/>
    </location>
</feature>
<organism evidence="3 4">
    <name type="scientific">Stentor coeruleus</name>
    <dbReference type="NCBI Taxonomy" id="5963"/>
    <lineage>
        <taxon>Eukaryota</taxon>
        <taxon>Sar</taxon>
        <taxon>Alveolata</taxon>
        <taxon>Ciliophora</taxon>
        <taxon>Postciliodesmatophora</taxon>
        <taxon>Heterotrichea</taxon>
        <taxon>Heterotrichida</taxon>
        <taxon>Stentoridae</taxon>
        <taxon>Stentor</taxon>
    </lineage>
</organism>
<accession>A0A1R2CCY4</accession>
<dbReference type="PANTHER" id="PTHR34660">
    <property type="entry name" value="MYB-LIKE PROTEIN X"/>
    <property type="match status" value="1"/>
</dbReference>
<dbReference type="EMBL" id="MPUH01000192">
    <property type="protein sequence ID" value="OMJ86867.1"/>
    <property type="molecule type" value="Genomic_DNA"/>
</dbReference>
<reference evidence="3 4" key="1">
    <citation type="submission" date="2016-11" db="EMBL/GenBank/DDBJ databases">
        <title>The macronuclear genome of Stentor coeruleus: a giant cell with tiny introns.</title>
        <authorList>
            <person name="Slabodnick M."/>
            <person name="Ruby J.G."/>
            <person name="Reiff S.B."/>
            <person name="Swart E.C."/>
            <person name="Gosai S."/>
            <person name="Prabakaran S."/>
            <person name="Witkowska E."/>
            <person name="Larue G.E."/>
            <person name="Fisher S."/>
            <person name="Freeman R.M."/>
            <person name="Gunawardena J."/>
            <person name="Chu W."/>
            <person name="Stover N.A."/>
            <person name="Gregory B.D."/>
            <person name="Nowacki M."/>
            <person name="Derisi J."/>
            <person name="Roy S.W."/>
            <person name="Marshall W.F."/>
            <person name="Sood P."/>
        </authorList>
    </citation>
    <scope>NUCLEOTIDE SEQUENCE [LARGE SCALE GENOMIC DNA]</scope>
    <source>
        <strain evidence="3">WM001</strain>
    </source>
</reference>
<dbReference type="OrthoDB" id="312045at2759"/>
<evidence type="ECO:0000256" key="2">
    <source>
        <dbReference type="SAM" id="MobiDB-lite"/>
    </source>
</evidence>